<dbReference type="EMBL" id="JBAFSM010000034">
    <property type="protein sequence ID" value="MEG3438740.1"/>
    <property type="molecule type" value="Genomic_DNA"/>
</dbReference>
<sequence>MGRVAVIVTGDRGAASAVRAGFISLVPRSPFAGSTSREIRSSIPPAMVVRTPRVFPALSTAFS</sequence>
<organism evidence="1 2">
    <name type="scientific">Pannus brasiliensis CCIBt3594</name>
    <dbReference type="NCBI Taxonomy" id="1427578"/>
    <lineage>
        <taxon>Bacteria</taxon>
        <taxon>Bacillati</taxon>
        <taxon>Cyanobacteriota</taxon>
        <taxon>Cyanophyceae</taxon>
        <taxon>Oscillatoriophycideae</taxon>
        <taxon>Chroococcales</taxon>
        <taxon>Microcystaceae</taxon>
        <taxon>Pannus</taxon>
    </lineage>
</organism>
<protein>
    <submittedName>
        <fullName evidence="1">Uncharacterized protein</fullName>
    </submittedName>
</protein>
<evidence type="ECO:0000313" key="2">
    <source>
        <dbReference type="Proteomes" id="UP001328733"/>
    </source>
</evidence>
<reference evidence="1 2" key="1">
    <citation type="submission" date="2024-01" db="EMBL/GenBank/DDBJ databases">
        <title>Genomic insights into the taxonomy and metabolism of the cyanobacterium Pannus brasiliensis CCIBt3594.</title>
        <authorList>
            <person name="Machado M."/>
            <person name="Botero N.B."/>
            <person name="Andreote A.P.D."/>
            <person name="Feitosa A.M.T."/>
            <person name="Popin R."/>
            <person name="Sivonen K."/>
            <person name="Fiore M.F."/>
        </authorList>
    </citation>
    <scope>NUCLEOTIDE SEQUENCE [LARGE SCALE GENOMIC DNA]</scope>
    <source>
        <strain evidence="1 2">CCIBt3594</strain>
    </source>
</reference>
<dbReference type="Proteomes" id="UP001328733">
    <property type="component" value="Unassembled WGS sequence"/>
</dbReference>
<keyword evidence="2" id="KW-1185">Reference proteome</keyword>
<proteinExistence type="predicted"/>
<gene>
    <name evidence="1" type="ORF">V0288_16555</name>
</gene>
<name>A0AAW9QPD0_9CHRO</name>
<accession>A0AAW9QPD0</accession>
<dbReference type="AlphaFoldDB" id="A0AAW9QPD0"/>
<comment type="caution">
    <text evidence="1">The sequence shown here is derived from an EMBL/GenBank/DDBJ whole genome shotgun (WGS) entry which is preliminary data.</text>
</comment>
<evidence type="ECO:0000313" key="1">
    <source>
        <dbReference type="EMBL" id="MEG3438740.1"/>
    </source>
</evidence>